<dbReference type="InterPro" id="IPR053772">
    <property type="entry name" value="At1g61320/At1g61330-like"/>
</dbReference>
<dbReference type="AlphaFoldDB" id="A0ABD1GI55"/>
<dbReference type="EMBL" id="JBEAFC010000008">
    <property type="protein sequence ID" value="KAL1543674.1"/>
    <property type="molecule type" value="Genomic_DNA"/>
</dbReference>
<dbReference type="InterPro" id="IPR055357">
    <property type="entry name" value="LRR_At1g61320_AtMIF1"/>
</dbReference>
<evidence type="ECO:0000313" key="4">
    <source>
        <dbReference type="EMBL" id="KAL1543674.1"/>
    </source>
</evidence>
<dbReference type="InterPro" id="IPR053781">
    <property type="entry name" value="F-box_AtFBL13-like"/>
</dbReference>
<dbReference type="Proteomes" id="UP001567538">
    <property type="component" value="Unassembled WGS sequence"/>
</dbReference>
<organism evidence="4 5">
    <name type="scientific">Salvia divinorum</name>
    <name type="common">Maria pastora</name>
    <name type="synonym">Diviner's sage</name>
    <dbReference type="NCBI Taxonomy" id="28513"/>
    <lineage>
        <taxon>Eukaryota</taxon>
        <taxon>Viridiplantae</taxon>
        <taxon>Streptophyta</taxon>
        <taxon>Embryophyta</taxon>
        <taxon>Tracheophyta</taxon>
        <taxon>Spermatophyta</taxon>
        <taxon>Magnoliopsida</taxon>
        <taxon>eudicotyledons</taxon>
        <taxon>Gunneridae</taxon>
        <taxon>Pentapetalae</taxon>
        <taxon>asterids</taxon>
        <taxon>lamiids</taxon>
        <taxon>Lamiales</taxon>
        <taxon>Lamiaceae</taxon>
        <taxon>Nepetoideae</taxon>
        <taxon>Mentheae</taxon>
        <taxon>Salviinae</taxon>
        <taxon>Salvia</taxon>
        <taxon>Salvia subgen. Calosphace</taxon>
    </lineage>
</organism>
<dbReference type="InterPro" id="IPR001810">
    <property type="entry name" value="F-box_dom"/>
</dbReference>
<dbReference type="Gene3D" id="1.20.1280.50">
    <property type="match status" value="1"/>
</dbReference>
<evidence type="ECO:0008006" key="6">
    <source>
        <dbReference type="Google" id="ProtNLM"/>
    </source>
</evidence>
<evidence type="ECO:0000259" key="3">
    <source>
        <dbReference type="Pfam" id="PF23622"/>
    </source>
</evidence>
<proteinExistence type="predicted"/>
<evidence type="ECO:0000313" key="5">
    <source>
        <dbReference type="Proteomes" id="UP001567538"/>
    </source>
</evidence>
<dbReference type="PANTHER" id="PTHR34145:SF68">
    <property type="entry name" value="FBD DOMAIN-CONTAINING PROTEIN"/>
    <property type="match status" value="1"/>
</dbReference>
<feature type="domain" description="At1g61320/AtMIF1 LRR" evidence="3">
    <location>
        <begin position="181"/>
        <end position="363"/>
    </location>
</feature>
<evidence type="ECO:0000259" key="2">
    <source>
        <dbReference type="Pfam" id="PF00646"/>
    </source>
</evidence>
<feature type="region of interest" description="Disordered" evidence="1">
    <location>
        <begin position="1"/>
        <end position="30"/>
    </location>
</feature>
<dbReference type="Gene3D" id="3.80.10.10">
    <property type="entry name" value="Ribonuclease Inhibitor"/>
    <property type="match status" value="1"/>
</dbReference>
<sequence>MLGDGLLPEESPATINNDNNKDKKRSIDETDSNCKRVKKENKEFDRISELPDEIIIHILSLLSLRGTAATSVLSPRWSDLWKHTPNLDFGCIHNKTTKIKHTSWNADTSKYVKMVHSIIELHQSLSLKKFKICLYINNSAQSVIAKWLEFVWSRHVERLYLNLRCLRPKHRVVLEGLLGEIKPTKYLKALSLKNMKVGGEDISLLLRNCPLLKELSITSSSLTSDVHVSGATLALKHLRICRCTYKGSVVNISVPNLSGVNVDARTGKLFFENVPRLVVARFRIQRPKYTMHKLASALSCFTSQLQILILSLFNLEIILGKGFPQMPNLKKLIVANKTVYEHGCLLPITYVIAACPRLEKATFKI</sequence>
<feature type="compositionally biased region" description="Basic and acidic residues" evidence="1">
    <location>
        <begin position="19"/>
        <end position="30"/>
    </location>
</feature>
<dbReference type="InterPro" id="IPR036047">
    <property type="entry name" value="F-box-like_dom_sf"/>
</dbReference>
<accession>A0ABD1GI55</accession>
<comment type="caution">
    <text evidence="4">The sequence shown here is derived from an EMBL/GenBank/DDBJ whole genome shotgun (WGS) entry which is preliminary data.</text>
</comment>
<dbReference type="InterPro" id="IPR032675">
    <property type="entry name" value="LRR_dom_sf"/>
</dbReference>
<gene>
    <name evidence="4" type="ORF">AAHA92_20616</name>
</gene>
<dbReference type="Pfam" id="PF23622">
    <property type="entry name" value="LRR_At1g61320_AtMIF1"/>
    <property type="match status" value="1"/>
</dbReference>
<reference evidence="4 5" key="1">
    <citation type="submission" date="2024-06" db="EMBL/GenBank/DDBJ databases">
        <title>A chromosome level genome sequence of Diviner's sage (Salvia divinorum).</title>
        <authorList>
            <person name="Ford S.A."/>
            <person name="Ro D.-K."/>
            <person name="Ness R.W."/>
            <person name="Phillips M.A."/>
        </authorList>
    </citation>
    <scope>NUCLEOTIDE SEQUENCE [LARGE SCALE GENOMIC DNA]</scope>
    <source>
        <strain evidence="4">SAF-2024a</strain>
        <tissue evidence="4">Leaf</tissue>
    </source>
</reference>
<dbReference type="CDD" id="cd22160">
    <property type="entry name" value="F-box_AtFBL13-like"/>
    <property type="match status" value="1"/>
</dbReference>
<protein>
    <recommendedName>
        <fullName evidence="6">F-box domain-containing protein</fullName>
    </recommendedName>
</protein>
<name>A0ABD1GI55_SALDI</name>
<feature type="domain" description="F-box" evidence="2">
    <location>
        <begin position="47"/>
        <end position="85"/>
    </location>
</feature>
<keyword evidence="5" id="KW-1185">Reference proteome</keyword>
<evidence type="ECO:0000256" key="1">
    <source>
        <dbReference type="SAM" id="MobiDB-lite"/>
    </source>
</evidence>
<dbReference type="PANTHER" id="PTHR34145">
    <property type="entry name" value="OS02G0105600 PROTEIN"/>
    <property type="match status" value="1"/>
</dbReference>
<dbReference type="SUPFAM" id="SSF81383">
    <property type="entry name" value="F-box domain"/>
    <property type="match status" value="1"/>
</dbReference>
<dbReference type="Pfam" id="PF00646">
    <property type="entry name" value="F-box"/>
    <property type="match status" value="1"/>
</dbReference>
<dbReference type="SUPFAM" id="SSF52047">
    <property type="entry name" value="RNI-like"/>
    <property type="match status" value="1"/>
</dbReference>